<organism evidence="2 3">
    <name type="scientific">Methylocystis parvus</name>
    <dbReference type="NCBI Taxonomy" id="134"/>
    <lineage>
        <taxon>Bacteria</taxon>
        <taxon>Pseudomonadati</taxon>
        <taxon>Pseudomonadota</taxon>
        <taxon>Alphaproteobacteria</taxon>
        <taxon>Hyphomicrobiales</taxon>
        <taxon>Methylocystaceae</taxon>
        <taxon>Methylocystis</taxon>
    </lineage>
</organism>
<feature type="transmembrane region" description="Helical" evidence="1">
    <location>
        <begin position="68"/>
        <end position="91"/>
    </location>
</feature>
<sequence length="143" mass="14310">MTINDAAQETTPAAPPANPNPAAPKWFAALGLVAGLGAVVASSCCVIPLGLAAIGAGAGVFGGLEMVAAWRIPFLAVSAAAIVGGWGAWLWKRPTSCVSGSSCASPQRSRATLGLLLCASLIVALAASWGYVDPVLLKLLKGR</sequence>
<dbReference type="Proteomes" id="UP000422569">
    <property type="component" value="Chromosome"/>
</dbReference>
<keyword evidence="3" id="KW-1185">Reference proteome</keyword>
<gene>
    <name evidence="2" type="ORF">F7D14_12690</name>
</gene>
<protein>
    <submittedName>
        <fullName evidence="2">Mercury transporter MerT</fullName>
    </submittedName>
</protein>
<evidence type="ECO:0000313" key="2">
    <source>
        <dbReference type="EMBL" id="QGM98247.1"/>
    </source>
</evidence>
<dbReference type="EMBL" id="CP044331">
    <property type="protein sequence ID" value="QGM98247.1"/>
    <property type="molecule type" value="Genomic_DNA"/>
</dbReference>
<name>A0A6B8M0E3_9HYPH</name>
<evidence type="ECO:0000313" key="3">
    <source>
        <dbReference type="Proteomes" id="UP000422569"/>
    </source>
</evidence>
<dbReference type="KEGG" id="mpar:F7D14_12690"/>
<proteinExistence type="predicted"/>
<dbReference type="RefSeq" id="WP_026015974.1">
    <property type="nucleotide sequence ID" value="NZ_CP044331.1"/>
</dbReference>
<dbReference type="AlphaFoldDB" id="A0A6B8M0E3"/>
<feature type="transmembrane region" description="Helical" evidence="1">
    <location>
        <begin position="112"/>
        <end position="132"/>
    </location>
</feature>
<reference evidence="2 3" key="1">
    <citation type="submission" date="2019-09" db="EMBL/GenBank/DDBJ databases">
        <title>Isolation and complete genome sequencing of Methylocystis species.</title>
        <authorList>
            <person name="Rumah B.L."/>
            <person name="Stead C.E."/>
            <person name="Stevens B.C."/>
            <person name="Minton N.P."/>
            <person name="Grosse-Honebrink A."/>
            <person name="Zhang Y."/>
        </authorList>
    </citation>
    <scope>NUCLEOTIDE SEQUENCE [LARGE SCALE GENOMIC DNA]</scope>
    <source>
        <strain evidence="2 3">BRCS2</strain>
    </source>
</reference>
<keyword evidence="1" id="KW-0812">Transmembrane</keyword>
<feature type="transmembrane region" description="Helical" evidence="1">
    <location>
        <begin position="26"/>
        <end position="56"/>
    </location>
</feature>
<keyword evidence="1" id="KW-0472">Membrane</keyword>
<keyword evidence="1" id="KW-1133">Transmembrane helix</keyword>
<accession>A0A6B8M0E3</accession>
<evidence type="ECO:0000256" key="1">
    <source>
        <dbReference type="SAM" id="Phobius"/>
    </source>
</evidence>